<dbReference type="EMBL" id="VUNI01000013">
    <property type="protein sequence ID" value="MST75091.1"/>
    <property type="molecule type" value="Genomic_DNA"/>
</dbReference>
<evidence type="ECO:0000256" key="1">
    <source>
        <dbReference type="ARBA" id="ARBA00004141"/>
    </source>
</evidence>
<dbReference type="RefSeq" id="WP_154430055.1">
    <property type="nucleotide sequence ID" value="NZ_VUNI01000013.1"/>
</dbReference>
<evidence type="ECO:0000313" key="8">
    <source>
        <dbReference type="EMBL" id="MST75091.1"/>
    </source>
</evidence>
<comment type="subcellular location">
    <subcellularLocation>
        <location evidence="1">Membrane</location>
        <topology evidence="1">Multi-pass membrane protein</topology>
    </subcellularLocation>
</comment>
<feature type="transmembrane region" description="Helical" evidence="6">
    <location>
        <begin position="12"/>
        <end position="33"/>
    </location>
</feature>
<dbReference type="Proteomes" id="UP000474024">
    <property type="component" value="Unassembled WGS sequence"/>
</dbReference>
<reference evidence="8 9" key="1">
    <citation type="submission" date="2019-08" db="EMBL/GenBank/DDBJ databases">
        <title>In-depth cultivation of the pig gut microbiome towards novel bacterial diversity and tailored functional studies.</title>
        <authorList>
            <person name="Wylensek D."/>
            <person name="Hitch T.C.A."/>
            <person name="Clavel T."/>
        </authorList>
    </citation>
    <scope>NUCLEOTIDE SEQUENCE [LARGE SCALE GENOMIC DNA]</scope>
    <source>
        <strain evidence="8 9">MUC/MUC-530-WT-4D</strain>
    </source>
</reference>
<sequence>MSRIQELIRQFCRFSMVGTLCFGIDYGVLVLLTESGLCSYIVASAISYTTSIIVNYILSMKFVFNGREDMHKIVELMIFGALSAVGLGLTQLIMWFTVESLGLFYMSAKVLATMAVTVYNFFSRKTFLEQPAQEII</sequence>
<protein>
    <submittedName>
        <fullName evidence="8">GtrA family protein</fullName>
    </submittedName>
</protein>
<comment type="caution">
    <text evidence="8">The sequence shown here is derived from an EMBL/GenBank/DDBJ whole genome shotgun (WGS) entry which is preliminary data.</text>
</comment>
<feature type="domain" description="GtrA/DPMS transmembrane" evidence="7">
    <location>
        <begin position="13"/>
        <end position="127"/>
    </location>
</feature>
<name>A0A6L5YTP8_9FIRM</name>
<evidence type="ECO:0000256" key="4">
    <source>
        <dbReference type="ARBA" id="ARBA00022989"/>
    </source>
</evidence>
<dbReference type="AlphaFoldDB" id="A0A6L5YTP8"/>
<comment type="similarity">
    <text evidence="2">Belongs to the GtrA family.</text>
</comment>
<evidence type="ECO:0000259" key="7">
    <source>
        <dbReference type="Pfam" id="PF04138"/>
    </source>
</evidence>
<dbReference type="InterPro" id="IPR007267">
    <property type="entry name" value="GtrA_DPMS_TM"/>
</dbReference>
<evidence type="ECO:0000256" key="3">
    <source>
        <dbReference type="ARBA" id="ARBA00022692"/>
    </source>
</evidence>
<organism evidence="8 9">
    <name type="scientific">Roseburia porci</name>
    <dbReference type="NCBI Taxonomy" id="2605790"/>
    <lineage>
        <taxon>Bacteria</taxon>
        <taxon>Bacillati</taxon>
        <taxon>Bacillota</taxon>
        <taxon>Clostridia</taxon>
        <taxon>Lachnospirales</taxon>
        <taxon>Lachnospiraceae</taxon>
        <taxon>Roseburia</taxon>
    </lineage>
</organism>
<feature type="transmembrane region" description="Helical" evidence="6">
    <location>
        <begin position="39"/>
        <end position="64"/>
    </location>
</feature>
<keyword evidence="3 6" id="KW-0812">Transmembrane</keyword>
<feature type="transmembrane region" description="Helical" evidence="6">
    <location>
        <begin position="102"/>
        <end position="122"/>
    </location>
</feature>
<dbReference type="Pfam" id="PF04138">
    <property type="entry name" value="GtrA_DPMS_TM"/>
    <property type="match status" value="1"/>
</dbReference>
<proteinExistence type="inferred from homology"/>
<feature type="transmembrane region" description="Helical" evidence="6">
    <location>
        <begin position="76"/>
        <end position="96"/>
    </location>
</feature>
<keyword evidence="4 6" id="KW-1133">Transmembrane helix</keyword>
<dbReference type="InterPro" id="IPR051401">
    <property type="entry name" value="GtrA_CellWall_Glycosyl"/>
</dbReference>
<evidence type="ECO:0000256" key="2">
    <source>
        <dbReference type="ARBA" id="ARBA00009399"/>
    </source>
</evidence>
<evidence type="ECO:0000256" key="6">
    <source>
        <dbReference type="SAM" id="Phobius"/>
    </source>
</evidence>
<dbReference type="GO" id="GO:0005886">
    <property type="term" value="C:plasma membrane"/>
    <property type="evidence" value="ECO:0007669"/>
    <property type="project" value="TreeGrafter"/>
</dbReference>
<dbReference type="PANTHER" id="PTHR38459">
    <property type="entry name" value="PROPHAGE BACTOPRENOL-LINKED GLUCOSE TRANSLOCASE HOMOLOG"/>
    <property type="match status" value="1"/>
</dbReference>
<gene>
    <name evidence="8" type="ORF">FYJ75_08635</name>
</gene>
<evidence type="ECO:0000313" key="9">
    <source>
        <dbReference type="Proteomes" id="UP000474024"/>
    </source>
</evidence>
<evidence type="ECO:0000256" key="5">
    <source>
        <dbReference type="ARBA" id="ARBA00023136"/>
    </source>
</evidence>
<accession>A0A6L5YTP8</accession>
<dbReference type="GO" id="GO:0000271">
    <property type="term" value="P:polysaccharide biosynthetic process"/>
    <property type="evidence" value="ECO:0007669"/>
    <property type="project" value="InterPro"/>
</dbReference>
<keyword evidence="9" id="KW-1185">Reference proteome</keyword>
<dbReference type="PANTHER" id="PTHR38459:SF1">
    <property type="entry name" value="PROPHAGE BACTOPRENOL-LINKED GLUCOSE TRANSLOCASE HOMOLOG"/>
    <property type="match status" value="1"/>
</dbReference>
<keyword evidence="5 6" id="KW-0472">Membrane</keyword>